<accession>A0A1H9PQU1</accession>
<gene>
    <name evidence="7" type="ORF">SAMN04488023_11066</name>
</gene>
<feature type="domain" description="RNA polymerase sigma-70 region 2" evidence="5">
    <location>
        <begin position="25"/>
        <end position="88"/>
    </location>
</feature>
<dbReference type="NCBIfam" id="TIGR02937">
    <property type="entry name" value="sigma70-ECF"/>
    <property type="match status" value="1"/>
</dbReference>
<feature type="domain" description="RNA polymerase sigma factor 70 region 4 type 2" evidence="6">
    <location>
        <begin position="123"/>
        <end position="172"/>
    </location>
</feature>
<dbReference type="OrthoDB" id="1100095at2"/>
<protein>
    <submittedName>
        <fullName evidence="7">RNA polymerase sigma-70 factor, ECF subfamily</fullName>
    </submittedName>
</protein>
<dbReference type="STRING" id="390241.SAMN04488023_11066"/>
<evidence type="ECO:0000256" key="2">
    <source>
        <dbReference type="ARBA" id="ARBA00023015"/>
    </source>
</evidence>
<dbReference type="Pfam" id="PF04542">
    <property type="entry name" value="Sigma70_r2"/>
    <property type="match status" value="1"/>
</dbReference>
<dbReference type="InterPro" id="IPR013249">
    <property type="entry name" value="RNA_pol_sigma70_r4_t2"/>
</dbReference>
<dbReference type="EMBL" id="FOGG01000010">
    <property type="protein sequence ID" value="SER50450.1"/>
    <property type="molecule type" value="Genomic_DNA"/>
</dbReference>
<evidence type="ECO:0000313" key="7">
    <source>
        <dbReference type="EMBL" id="SER50450.1"/>
    </source>
</evidence>
<dbReference type="Gene3D" id="1.10.10.10">
    <property type="entry name" value="Winged helix-like DNA-binding domain superfamily/Winged helix DNA-binding domain"/>
    <property type="match status" value="1"/>
</dbReference>
<dbReference type="AlphaFoldDB" id="A0A1H9PQU1"/>
<dbReference type="InterPro" id="IPR039425">
    <property type="entry name" value="RNA_pol_sigma-70-like"/>
</dbReference>
<evidence type="ECO:0000259" key="5">
    <source>
        <dbReference type="Pfam" id="PF04542"/>
    </source>
</evidence>
<dbReference type="GO" id="GO:0016987">
    <property type="term" value="F:sigma factor activity"/>
    <property type="evidence" value="ECO:0007669"/>
    <property type="project" value="UniProtKB-KW"/>
</dbReference>
<evidence type="ECO:0000256" key="3">
    <source>
        <dbReference type="ARBA" id="ARBA00023082"/>
    </source>
</evidence>
<dbReference type="NCBIfam" id="TIGR02985">
    <property type="entry name" value="Sig70_bacteroi1"/>
    <property type="match status" value="1"/>
</dbReference>
<proteinExistence type="inferred from homology"/>
<keyword evidence="8" id="KW-1185">Reference proteome</keyword>
<dbReference type="SUPFAM" id="SSF88946">
    <property type="entry name" value="Sigma2 domain of RNA polymerase sigma factors"/>
    <property type="match status" value="1"/>
</dbReference>
<evidence type="ECO:0000313" key="8">
    <source>
        <dbReference type="Proteomes" id="UP000199572"/>
    </source>
</evidence>
<dbReference type="GO" id="GO:0003677">
    <property type="term" value="F:DNA binding"/>
    <property type="evidence" value="ECO:0007669"/>
    <property type="project" value="InterPro"/>
</dbReference>
<dbReference type="Proteomes" id="UP000199572">
    <property type="component" value="Unassembled WGS sequence"/>
</dbReference>
<keyword evidence="4" id="KW-0804">Transcription</keyword>
<dbReference type="InterPro" id="IPR007627">
    <property type="entry name" value="RNA_pol_sigma70_r2"/>
</dbReference>
<evidence type="ECO:0000259" key="6">
    <source>
        <dbReference type="Pfam" id="PF08281"/>
    </source>
</evidence>
<dbReference type="PANTHER" id="PTHR43133">
    <property type="entry name" value="RNA POLYMERASE ECF-TYPE SIGMA FACTO"/>
    <property type="match status" value="1"/>
</dbReference>
<comment type="similarity">
    <text evidence="1">Belongs to the sigma-70 factor family. ECF subfamily.</text>
</comment>
<dbReference type="InterPro" id="IPR014327">
    <property type="entry name" value="RNA_pol_sigma70_bacteroid"/>
</dbReference>
<sequence>MKQFYSDKELQDFFRDGQEWAFEMLYKRHVIKLVAIAMQKTNDRALSEELVQDAFMVYYKLPAEKKELTSVFAFLYVILKNKIMDHFRHILVRKKYESHLEQTFDELDHSTVSFIETRELEKLIDKEISLLPPKCQSVFTLSRKNLLSNKEIASTLSISENTVEQHMRKALRILRLSIMKSVKIILML</sequence>
<dbReference type="PANTHER" id="PTHR43133:SF46">
    <property type="entry name" value="RNA POLYMERASE SIGMA-70 FACTOR ECF SUBFAMILY"/>
    <property type="match status" value="1"/>
</dbReference>
<dbReference type="InterPro" id="IPR036388">
    <property type="entry name" value="WH-like_DNA-bd_sf"/>
</dbReference>
<dbReference type="Pfam" id="PF08281">
    <property type="entry name" value="Sigma70_r4_2"/>
    <property type="match status" value="1"/>
</dbReference>
<name>A0A1H9PQU1_9SPHI</name>
<keyword evidence="3" id="KW-0731">Sigma factor</keyword>
<dbReference type="RefSeq" id="WP_090883924.1">
    <property type="nucleotide sequence ID" value="NZ_FOGG01000010.1"/>
</dbReference>
<evidence type="ECO:0000256" key="4">
    <source>
        <dbReference type="ARBA" id="ARBA00023163"/>
    </source>
</evidence>
<keyword evidence="2" id="KW-0805">Transcription regulation</keyword>
<dbReference type="InterPro" id="IPR013325">
    <property type="entry name" value="RNA_pol_sigma_r2"/>
</dbReference>
<reference evidence="7 8" key="1">
    <citation type="submission" date="2016-10" db="EMBL/GenBank/DDBJ databases">
        <authorList>
            <person name="de Groot N.N."/>
        </authorList>
    </citation>
    <scope>NUCLEOTIDE SEQUENCE [LARGE SCALE GENOMIC DNA]</scope>
    <source>
        <strain evidence="7 8">DSM 18610</strain>
    </source>
</reference>
<organism evidence="7 8">
    <name type="scientific">Pedobacter rhizosphaerae</name>
    <dbReference type="NCBI Taxonomy" id="390241"/>
    <lineage>
        <taxon>Bacteria</taxon>
        <taxon>Pseudomonadati</taxon>
        <taxon>Bacteroidota</taxon>
        <taxon>Sphingobacteriia</taxon>
        <taxon>Sphingobacteriales</taxon>
        <taxon>Sphingobacteriaceae</taxon>
        <taxon>Pedobacter</taxon>
    </lineage>
</organism>
<dbReference type="Gene3D" id="1.10.1740.10">
    <property type="match status" value="1"/>
</dbReference>
<evidence type="ECO:0000256" key="1">
    <source>
        <dbReference type="ARBA" id="ARBA00010641"/>
    </source>
</evidence>
<dbReference type="InterPro" id="IPR013324">
    <property type="entry name" value="RNA_pol_sigma_r3/r4-like"/>
</dbReference>
<dbReference type="GO" id="GO:0006352">
    <property type="term" value="P:DNA-templated transcription initiation"/>
    <property type="evidence" value="ECO:0007669"/>
    <property type="project" value="InterPro"/>
</dbReference>
<dbReference type="InterPro" id="IPR014284">
    <property type="entry name" value="RNA_pol_sigma-70_dom"/>
</dbReference>
<dbReference type="SUPFAM" id="SSF88659">
    <property type="entry name" value="Sigma3 and sigma4 domains of RNA polymerase sigma factors"/>
    <property type="match status" value="1"/>
</dbReference>